<dbReference type="EMBL" id="PVHK01000067">
    <property type="protein sequence ID" value="PRH42405.1"/>
    <property type="molecule type" value="Genomic_DNA"/>
</dbReference>
<gene>
    <name evidence="1" type="ORF">C6T65_10190</name>
</gene>
<reference evidence="1 2" key="1">
    <citation type="submission" date="2018-03" db="EMBL/GenBank/DDBJ databases">
        <authorList>
            <person name="Nguyen K."/>
            <person name="Fouts D."/>
            <person name="Sutton G."/>
        </authorList>
    </citation>
    <scope>NUCLEOTIDE SEQUENCE [LARGE SCALE GENOMIC DNA]</scope>
    <source>
        <strain evidence="1 2">AU3578</strain>
    </source>
</reference>
<organism evidence="1 2">
    <name type="scientific">Burkholderia vietnamiensis</name>
    <dbReference type="NCBI Taxonomy" id="60552"/>
    <lineage>
        <taxon>Bacteria</taxon>
        <taxon>Pseudomonadati</taxon>
        <taxon>Pseudomonadota</taxon>
        <taxon>Betaproteobacteria</taxon>
        <taxon>Burkholderiales</taxon>
        <taxon>Burkholderiaceae</taxon>
        <taxon>Burkholderia</taxon>
        <taxon>Burkholderia cepacia complex</taxon>
    </lineage>
</organism>
<proteinExistence type="predicted"/>
<dbReference type="AlphaFoldDB" id="A0AA45BD90"/>
<evidence type="ECO:0000313" key="1">
    <source>
        <dbReference type="EMBL" id="PRH42405.1"/>
    </source>
</evidence>
<evidence type="ECO:0000313" key="2">
    <source>
        <dbReference type="Proteomes" id="UP000237632"/>
    </source>
</evidence>
<protein>
    <submittedName>
        <fullName evidence="1">Uncharacterized protein</fullName>
    </submittedName>
</protein>
<dbReference type="Proteomes" id="UP000237632">
    <property type="component" value="Unassembled WGS sequence"/>
</dbReference>
<name>A0AA45BD90_BURVI</name>
<sequence length="87" mass="9151">MSPRTPPADWDRHALEVAPGIASIDRSKLPGLTTQFTAILQSAIVDAMMMAAEGTLSRPAITIRCGEIQLNAAGLALDLPVADPLEV</sequence>
<accession>A0AA45BD90</accession>
<dbReference type="RefSeq" id="WP_060082069.1">
    <property type="nucleotide sequence ID" value="NZ_LPCS01000135.1"/>
</dbReference>
<comment type="caution">
    <text evidence="1">The sequence shown here is derived from an EMBL/GenBank/DDBJ whole genome shotgun (WGS) entry which is preliminary data.</text>
</comment>